<evidence type="ECO:0000256" key="2">
    <source>
        <dbReference type="SAM" id="Phobius"/>
    </source>
</evidence>
<keyword evidence="2" id="KW-0812">Transmembrane</keyword>
<comment type="caution">
    <text evidence="3">The sequence shown here is derived from an EMBL/GenBank/DDBJ whole genome shotgun (WGS) entry which is preliminary data.</text>
</comment>
<feature type="compositionally biased region" description="Polar residues" evidence="1">
    <location>
        <begin position="339"/>
        <end position="375"/>
    </location>
</feature>
<feature type="region of interest" description="Disordered" evidence="1">
    <location>
        <begin position="327"/>
        <end position="531"/>
    </location>
</feature>
<keyword evidence="4" id="KW-1185">Reference proteome</keyword>
<feature type="compositionally biased region" description="Polar residues" evidence="1">
    <location>
        <begin position="388"/>
        <end position="405"/>
    </location>
</feature>
<feature type="region of interest" description="Disordered" evidence="1">
    <location>
        <begin position="205"/>
        <end position="225"/>
    </location>
</feature>
<keyword evidence="2" id="KW-1133">Transmembrane helix</keyword>
<feature type="transmembrane region" description="Helical" evidence="2">
    <location>
        <begin position="134"/>
        <end position="158"/>
    </location>
</feature>
<feature type="transmembrane region" description="Helical" evidence="2">
    <location>
        <begin position="97"/>
        <end position="122"/>
    </location>
</feature>
<feature type="transmembrane region" description="Helical" evidence="2">
    <location>
        <begin position="12"/>
        <end position="31"/>
    </location>
</feature>
<dbReference type="GO" id="GO:0032153">
    <property type="term" value="C:cell division site"/>
    <property type="evidence" value="ECO:0007669"/>
    <property type="project" value="TreeGrafter"/>
</dbReference>
<evidence type="ECO:0000256" key="1">
    <source>
        <dbReference type="SAM" id="MobiDB-lite"/>
    </source>
</evidence>
<dbReference type="PANTHER" id="PTHR28013:SF4">
    <property type="entry name" value="MARVEL DOMAIN-CONTAINING PROTEIN"/>
    <property type="match status" value="1"/>
</dbReference>
<evidence type="ECO:0000313" key="4">
    <source>
        <dbReference type="Proteomes" id="UP001176059"/>
    </source>
</evidence>
<dbReference type="GO" id="GO:0005886">
    <property type="term" value="C:plasma membrane"/>
    <property type="evidence" value="ECO:0007669"/>
    <property type="project" value="InterPro"/>
</dbReference>
<evidence type="ECO:0000313" key="3">
    <source>
        <dbReference type="EMBL" id="KAJ3731947.1"/>
    </source>
</evidence>
<protein>
    <submittedName>
        <fullName evidence="3">SUR7/PalI family-domain-containing protein</fullName>
    </submittedName>
</protein>
<dbReference type="GO" id="GO:0035838">
    <property type="term" value="C:growing cell tip"/>
    <property type="evidence" value="ECO:0007669"/>
    <property type="project" value="TreeGrafter"/>
</dbReference>
<proteinExistence type="predicted"/>
<keyword evidence="2" id="KW-0472">Membrane</keyword>
<feature type="compositionally biased region" description="Polar residues" evidence="1">
    <location>
        <begin position="484"/>
        <end position="511"/>
    </location>
</feature>
<dbReference type="EMBL" id="JANVFO010000027">
    <property type="protein sequence ID" value="KAJ3731947.1"/>
    <property type="molecule type" value="Genomic_DNA"/>
</dbReference>
<dbReference type="PANTHER" id="PTHR28013">
    <property type="entry name" value="PROTEIN DCV1-RELATED"/>
    <property type="match status" value="1"/>
</dbReference>
<reference evidence="3" key="2">
    <citation type="journal article" date="2023" name="Proc. Natl. Acad. Sci. U.S.A.">
        <title>A global phylogenomic analysis of the shiitake genus Lentinula.</title>
        <authorList>
            <person name="Sierra-Patev S."/>
            <person name="Min B."/>
            <person name="Naranjo-Ortiz M."/>
            <person name="Looney B."/>
            <person name="Konkel Z."/>
            <person name="Slot J.C."/>
            <person name="Sakamoto Y."/>
            <person name="Steenwyk J.L."/>
            <person name="Rokas A."/>
            <person name="Carro J."/>
            <person name="Camarero S."/>
            <person name="Ferreira P."/>
            <person name="Molpeceres G."/>
            <person name="Ruiz-Duenas F.J."/>
            <person name="Serrano A."/>
            <person name="Henrissat B."/>
            <person name="Drula E."/>
            <person name="Hughes K.W."/>
            <person name="Mata J.L."/>
            <person name="Ishikawa N.K."/>
            <person name="Vargas-Isla R."/>
            <person name="Ushijima S."/>
            <person name="Smith C.A."/>
            <person name="Donoghue J."/>
            <person name="Ahrendt S."/>
            <person name="Andreopoulos W."/>
            <person name="He G."/>
            <person name="LaButti K."/>
            <person name="Lipzen A."/>
            <person name="Ng V."/>
            <person name="Riley R."/>
            <person name="Sandor L."/>
            <person name="Barry K."/>
            <person name="Martinez A.T."/>
            <person name="Xiao Y."/>
            <person name="Gibbons J.G."/>
            <person name="Terashima K."/>
            <person name="Grigoriev I.V."/>
            <person name="Hibbett D."/>
        </authorList>
    </citation>
    <scope>NUCLEOTIDE SEQUENCE</scope>
    <source>
        <strain evidence="3">ET3784</strain>
    </source>
</reference>
<organism evidence="3 4">
    <name type="scientific">Lentinula guzmanii</name>
    <dbReference type="NCBI Taxonomy" id="2804957"/>
    <lineage>
        <taxon>Eukaryota</taxon>
        <taxon>Fungi</taxon>
        <taxon>Dikarya</taxon>
        <taxon>Basidiomycota</taxon>
        <taxon>Agaricomycotina</taxon>
        <taxon>Agaricomycetes</taxon>
        <taxon>Agaricomycetidae</taxon>
        <taxon>Agaricales</taxon>
        <taxon>Marasmiineae</taxon>
        <taxon>Omphalotaceae</taxon>
        <taxon>Lentinula</taxon>
    </lineage>
</organism>
<dbReference type="Proteomes" id="UP001176059">
    <property type="component" value="Unassembled WGS sequence"/>
</dbReference>
<dbReference type="Pfam" id="PF06687">
    <property type="entry name" value="SUR7"/>
    <property type="match status" value="1"/>
</dbReference>
<feature type="transmembrane region" description="Helical" evidence="2">
    <location>
        <begin position="173"/>
        <end position="194"/>
    </location>
</feature>
<dbReference type="AlphaFoldDB" id="A0AA38J994"/>
<dbReference type="InterPro" id="IPR009571">
    <property type="entry name" value="SUR7/Rim9-like_fungi"/>
</dbReference>
<accession>A0AA38J994</accession>
<feature type="region of interest" description="Disordered" evidence="1">
    <location>
        <begin position="266"/>
        <end position="306"/>
    </location>
</feature>
<name>A0AA38J994_9AGAR</name>
<gene>
    <name evidence="3" type="ORF">DFJ43DRAFT_348332</name>
</gene>
<reference evidence="3" key="1">
    <citation type="submission" date="2022-08" db="EMBL/GenBank/DDBJ databases">
        <authorList>
            <consortium name="DOE Joint Genome Institute"/>
            <person name="Min B."/>
            <person name="Sierra-Patev S."/>
            <person name="Naranjo-Ortiz M."/>
            <person name="Looney B."/>
            <person name="Konkel Z."/>
            <person name="Slot J.C."/>
            <person name="Sakamoto Y."/>
            <person name="Steenwyk J.L."/>
            <person name="Rokas A."/>
            <person name="Carro J."/>
            <person name="Camarero S."/>
            <person name="Ferreira P."/>
            <person name="Molpeceres G."/>
            <person name="Ruiz-duenas F.J."/>
            <person name="Serrano A."/>
            <person name="Henrissat B."/>
            <person name="Drula E."/>
            <person name="Hughes K.W."/>
            <person name="Mata J.L."/>
            <person name="Ishikawa N.K."/>
            <person name="Vargas-Isla R."/>
            <person name="Ushijima S."/>
            <person name="Smith C.A."/>
            <person name="Ahrendt S."/>
            <person name="Andreopoulos W."/>
            <person name="He G."/>
            <person name="LaButti K."/>
            <person name="Lipzen A."/>
            <person name="Ng V."/>
            <person name="Riley R."/>
            <person name="Sandor L."/>
            <person name="Barry K."/>
            <person name="Martinez A.T."/>
            <person name="Xiao Y."/>
            <person name="Gibbons J.G."/>
            <person name="Terashima K."/>
            <person name="Hibbett D.S."/>
            <person name="Grigoriev I.V."/>
        </authorList>
    </citation>
    <scope>NUCLEOTIDE SEQUENCE</scope>
    <source>
        <strain evidence="3">ET3784</strain>
    </source>
</reference>
<feature type="compositionally biased region" description="Polar residues" evidence="1">
    <location>
        <begin position="278"/>
        <end position="294"/>
    </location>
</feature>
<dbReference type="InterPro" id="IPR051380">
    <property type="entry name" value="pH-response_reg_palI/RIM9"/>
</dbReference>
<sequence>MGCIRPATPGFVCTLTATVLLAVVSFCVPYFKSVYFLKASITEDGFNGTITFGTLGYCLELSNGTTCSSPSVGYELDINSLVGDDTSLQIPQVAVKWLTYALVLHIVAFALAGGSAVFGLLAHVREMSMSCCSTCVSGFAAVVALLAFVFDLALFFTAKARISSVGTASIGNAIWLTLAAWVLLFFSGCMYTLGRCCISNRGPRNKGWNKDNERGPTSAGGNGYNDYAEQMRMDAVKAEADRKASQKEVGLSAFAETQPLNARIDGDNVYTEPFQDHSPATPTQLGNGRQLNSNSGGGRYAGGGYVQAPVGTRAVDEYYNPTRENYAAAAPNSYPPQPHSQRQGSSHTYATSNYAPSTYSSNVPSRITSPPTNGQFLAPAFAHDRASSAASGQNYGHTAGGTTYHSAHEQYPSGYSQYNQPQPDPYGANQPSYNQPAYYASPAPDRSYVSNGYGANSVPPLPERSGSVPALPEHPSTAGFIPYSTGSPLTSLPGQTSSPVPQRTASPQQYEDSPPVYDAGTGHVTGAWGKH</sequence>
<feature type="compositionally biased region" description="Gly residues" evidence="1">
    <location>
        <begin position="295"/>
        <end position="305"/>
    </location>
</feature>